<comment type="caution">
    <text evidence="3">The sequence shown here is derived from an EMBL/GenBank/DDBJ whole genome shotgun (WGS) entry which is preliminary data.</text>
</comment>
<name>A0A9N8J373_9FLAO</name>
<dbReference type="AlphaFoldDB" id="A0A9N8J373"/>
<organism evidence="3 4">
    <name type="scientific">Flavobacterium panici</name>
    <dbReference type="NCBI Taxonomy" id="2654843"/>
    <lineage>
        <taxon>Bacteria</taxon>
        <taxon>Pseudomonadati</taxon>
        <taxon>Bacteroidota</taxon>
        <taxon>Flavobacteriia</taxon>
        <taxon>Flavobacteriales</taxon>
        <taxon>Flavobacteriaceae</taxon>
        <taxon>Flavobacterium</taxon>
    </lineage>
</organism>
<proteinExistence type="predicted"/>
<dbReference type="GO" id="GO:0016831">
    <property type="term" value="F:carboxy-lyase activity"/>
    <property type="evidence" value="ECO:0007669"/>
    <property type="project" value="InterPro"/>
</dbReference>
<keyword evidence="1" id="KW-0456">Lyase</keyword>
<dbReference type="RefSeq" id="WP_180858824.1">
    <property type="nucleotide sequence ID" value="NZ_CAIJDE010000048.1"/>
</dbReference>
<evidence type="ECO:0000313" key="3">
    <source>
        <dbReference type="EMBL" id="CAC9975370.1"/>
    </source>
</evidence>
<evidence type="ECO:0000259" key="2">
    <source>
        <dbReference type="Pfam" id="PF04909"/>
    </source>
</evidence>
<keyword evidence="4" id="KW-1185">Reference proteome</keyword>
<dbReference type="GO" id="GO:0019748">
    <property type="term" value="P:secondary metabolic process"/>
    <property type="evidence" value="ECO:0007669"/>
    <property type="project" value="TreeGrafter"/>
</dbReference>
<dbReference type="Gene3D" id="3.20.20.140">
    <property type="entry name" value="Metal-dependent hydrolases"/>
    <property type="match status" value="1"/>
</dbReference>
<dbReference type="PANTHER" id="PTHR21240:SF28">
    <property type="entry name" value="ISO-OROTATE DECARBOXYLASE (EUROFUNG)"/>
    <property type="match status" value="1"/>
</dbReference>
<reference evidence="3 4" key="1">
    <citation type="submission" date="2020-06" db="EMBL/GenBank/DDBJ databases">
        <authorList>
            <person name="Criscuolo A."/>
        </authorList>
    </citation>
    <scope>NUCLEOTIDE SEQUENCE [LARGE SCALE GENOMIC DNA]</scope>
    <source>
        <strain evidence="3">PXU-55</strain>
    </source>
</reference>
<dbReference type="EMBL" id="CAIJDE010000048">
    <property type="protein sequence ID" value="CAC9975370.1"/>
    <property type="molecule type" value="Genomic_DNA"/>
</dbReference>
<dbReference type="InterPro" id="IPR006680">
    <property type="entry name" value="Amidohydro-rel"/>
</dbReference>
<dbReference type="InterPro" id="IPR032465">
    <property type="entry name" value="ACMSD"/>
</dbReference>
<dbReference type="PANTHER" id="PTHR21240">
    <property type="entry name" value="2-AMINO-3-CARBOXYLMUCONATE-6-SEMIALDEHYDE DECARBOXYLASE"/>
    <property type="match status" value="1"/>
</dbReference>
<dbReference type="Pfam" id="PF04909">
    <property type="entry name" value="Amidohydro_2"/>
    <property type="match status" value="1"/>
</dbReference>
<dbReference type="GO" id="GO:0016787">
    <property type="term" value="F:hydrolase activity"/>
    <property type="evidence" value="ECO:0007669"/>
    <property type="project" value="InterPro"/>
</dbReference>
<accession>A0A9N8J373</accession>
<feature type="domain" description="Amidohydrolase-related" evidence="2">
    <location>
        <begin position="122"/>
        <end position="279"/>
    </location>
</feature>
<dbReference type="GO" id="GO:0005737">
    <property type="term" value="C:cytoplasm"/>
    <property type="evidence" value="ECO:0007669"/>
    <property type="project" value="TreeGrafter"/>
</dbReference>
<dbReference type="SUPFAM" id="SSF51556">
    <property type="entry name" value="Metallo-dependent hydrolases"/>
    <property type="match status" value="1"/>
</dbReference>
<protein>
    <recommendedName>
        <fullName evidence="2">Amidohydrolase-related domain-containing protein</fullName>
    </recommendedName>
</protein>
<dbReference type="Proteomes" id="UP000533639">
    <property type="component" value="Unassembled WGS sequence"/>
</dbReference>
<sequence>MNDIYNIHSHIFTGKCAPKDFLQVAAKLGDGASTFLKWLILTRPVSWLITKLGNLIPKRILQFLKIGVMASQEEVFLDLKGAYDNSEYSGIKIIALTIDMDYMSDPDKKPEKDFNSQIQDIYKLKKTYPNTLFPFYGVDPRNPDTKNLENLKKAIESKTFVGIKLYPANGFFPFDARLDSLYQYAEKNNIPVMTHCTRGGSYYLGKNVWSVIPDNPTSVNPAHPLMPVITARIAAYKKASDKSFRENARACNLFSHPENYIPVLDKYPKLKLCIAHMGGDIEILGVKNPDAKTAKLFQAAKTLEGNQTSWYDIIKQKILIDKYPNAFTDISYSLCDENCMIQLSNDLKNGLILPERVLFGTDYFMVAKENAELKVVAVGQRNLSGYFDQFMSANNKRYLF</sequence>
<gene>
    <name evidence="3" type="ORF">FLAPXU55_03083</name>
</gene>
<dbReference type="InterPro" id="IPR032466">
    <property type="entry name" value="Metal_Hydrolase"/>
</dbReference>
<evidence type="ECO:0000313" key="4">
    <source>
        <dbReference type="Proteomes" id="UP000533639"/>
    </source>
</evidence>
<evidence type="ECO:0000256" key="1">
    <source>
        <dbReference type="ARBA" id="ARBA00023239"/>
    </source>
</evidence>